<sequence>MFYLCVWTRVQINLNVPVGAQSPLFFIGGVPRSGTTLLRVMLDSHPDIRIGPETHIIPQFLRQREAWECSPDYLEQLAEAGISTSVMDSAVQKFILEIMTSHGYPAKYIGDKDPLNLKYMVYLKHLFPNSKFILMLRDGRAVVHSLMTRGVTVRGFNIHNQTDCLINWNKLVGEMYAQCVRLGPEICLPVYYEQLILYPEWWMRVILNFLGVPWSSNVLQHDKIVNTARGATLSKFEKSTDQVLQPLQQHSLWNWSKNFTRMSPTKLRTLAPMLDTLGYDVMSSPPVYAAMSPDVKNNILHLTENKYFYRKRIKSVFDKLPYSASLPVVNFL</sequence>
<dbReference type="Pfam" id="PF13469">
    <property type="entry name" value="Sulfotransfer_3"/>
    <property type="match status" value="1"/>
</dbReference>
<evidence type="ECO:0000256" key="6">
    <source>
        <dbReference type="ARBA" id="ARBA00048460"/>
    </source>
</evidence>
<dbReference type="CTD" id="20234223"/>
<dbReference type="InterPro" id="IPR026634">
    <property type="entry name" value="TPST-like"/>
</dbReference>
<dbReference type="InterPro" id="IPR027417">
    <property type="entry name" value="P-loop_NTPase"/>
</dbReference>
<dbReference type="OMA" id="WTHHISG"/>
<keyword evidence="3 7" id="KW-0808">Transferase</keyword>
<evidence type="ECO:0000256" key="4">
    <source>
        <dbReference type="ARBA" id="ARBA00023157"/>
    </source>
</evidence>
<comment type="catalytic activity">
    <reaction evidence="6 7">
        <text>L-tyrosyl-[protein] + 3'-phosphoadenylyl sulfate = O-sulfo-L-tyrosine-[protein] + adenosine 3',5'-bisphosphate + H(+)</text>
        <dbReference type="Rhea" id="RHEA:16801"/>
        <dbReference type="Rhea" id="RHEA-COMP:10136"/>
        <dbReference type="Rhea" id="RHEA-COMP:11688"/>
        <dbReference type="ChEBI" id="CHEBI:15378"/>
        <dbReference type="ChEBI" id="CHEBI:46858"/>
        <dbReference type="ChEBI" id="CHEBI:58339"/>
        <dbReference type="ChEBI" id="CHEBI:58343"/>
        <dbReference type="ChEBI" id="CHEBI:65286"/>
        <dbReference type="EC" id="2.8.2.20"/>
    </reaction>
</comment>
<evidence type="ECO:0000313" key="9">
    <source>
        <dbReference type="Proteomes" id="UP000030746"/>
    </source>
</evidence>
<protein>
    <recommendedName>
        <fullName evidence="7">Protein-tyrosine sulfotransferase</fullName>
        <ecNumber evidence="7">2.8.2.20</ecNumber>
    </recommendedName>
</protein>
<dbReference type="STRING" id="225164.V4ABY0"/>
<proteinExistence type="inferred from homology"/>
<dbReference type="PANTHER" id="PTHR12788">
    <property type="entry name" value="PROTEIN-TYROSINE SULFOTRANSFERASE 2"/>
    <property type="match status" value="1"/>
</dbReference>
<gene>
    <name evidence="8" type="ORF">LOTGIDRAFT_139716</name>
</gene>
<comment type="function">
    <text evidence="1 7">Catalyzes the O-sulfation of tyrosine residues within acidic motifs of polypeptides, using 3'-phosphoadenylyl sulfate (PAPS) as cosubstrate.</text>
</comment>
<evidence type="ECO:0000256" key="7">
    <source>
        <dbReference type="RuleBase" id="RU365018"/>
    </source>
</evidence>
<dbReference type="RefSeq" id="XP_009047808.1">
    <property type="nucleotide sequence ID" value="XM_009049560.1"/>
</dbReference>
<dbReference type="AlphaFoldDB" id="V4ABY0"/>
<dbReference type="EMBL" id="KB200505">
    <property type="protein sequence ID" value="ESP01489.1"/>
    <property type="molecule type" value="Genomic_DNA"/>
</dbReference>
<dbReference type="FunFam" id="3.40.50.300:FF:002853">
    <property type="entry name" value="Protein-tyrosine sulfotransferase"/>
    <property type="match status" value="1"/>
</dbReference>
<accession>V4ABY0</accession>
<organism evidence="8 9">
    <name type="scientific">Lottia gigantea</name>
    <name type="common">Giant owl limpet</name>
    <dbReference type="NCBI Taxonomy" id="225164"/>
    <lineage>
        <taxon>Eukaryota</taxon>
        <taxon>Metazoa</taxon>
        <taxon>Spiralia</taxon>
        <taxon>Lophotrochozoa</taxon>
        <taxon>Mollusca</taxon>
        <taxon>Gastropoda</taxon>
        <taxon>Patellogastropoda</taxon>
        <taxon>Lottioidea</taxon>
        <taxon>Lottiidae</taxon>
        <taxon>Lottia</taxon>
    </lineage>
</organism>
<keyword evidence="4" id="KW-1015">Disulfide bond</keyword>
<dbReference type="SUPFAM" id="SSF52540">
    <property type="entry name" value="P-loop containing nucleoside triphosphate hydrolases"/>
    <property type="match status" value="1"/>
</dbReference>
<comment type="similarity">
    <text evidence="2 7">Belongs to the protein sulfotransferase family.</text>
</comment>
<evidence type="ECO:0000256" key="1">
    <source>
        <dbReference type="ARBA" id="ARBA00003886"/>
    </source>
</evidence>
<dbReference type="Proteomes" id="UP000030746">
    <property type="component" value="Unassembled WGS sequence"/>
</dbReference>
<reference evidence="8 9" key="1">
    <citation type="journal article" date="2013" name="Nature">
        <title>Insights into bilaterian evolution from three spiralian genomes.</title>
        <authorList>
            <person name="Simakov O."/>
            <person name="Marletaz F."/>
            <person name="Cho S.J."/>
            <person name="Edsinger-Gonzales E."/>
            <person name="Havlak P."/>
            <person name="Hellsten U."/>
            <person name="Kuo D.H."/>
            <person name="Larsson T."/>
            <person name="Lv J."/>
            <person name="Arendt D."/>
            <person name="Savage R."/>
            <person name="Osoegawa K."/>
            <person name="de Jong P."/>
            <person name="Grimwood J."/>
            <person name="Chapman J.A."/>
            <person name="Shapiro H."/>
            <person name="Aerts A."/>
            <person name="Otillar R.P."/>
            <person name="Terry A.Y."/>
            <person name="Boore J.L."/>
            <person name="Grigoriev I.V."/>
            <person name="Lindberg D.R."/>
            <person name="Seaver E.C."/>
            <person name="Weisblat D.A."/>
            <person name="Putnam N.H."/>
            <person name="Rokhsar D.S."/>
        </authorList>
    </citation>
    <scope>NUCLEOTIDE SEQUENCE [LARGE SCALE GENOMIC DNA]</scope>
</reference>
<dbReference type="GO" id="GO:0005794">
    <property type="term" value="C:Golgi apparatus"/>
    <property type="evidence" value="ECO:0007669"/>
    <property type="project" value="TreeGrafter"/>
</dbReference>
<dbReference type="Gene3D" id="3.40.50.300">
    <property type="entry name" value="P-loop containing nucleotide triphosphate hydrolases"/>
    <property type="match status" value="1"/>
</dbReference>
<evidence type="ECO:0000313" key="8">
    <source>
        <dbReference type="EMBL" id="ESP01489.1"/>
    </source>
</evidence>
<dbReference type="HOGENOM" id="CLU_046916_0_0_1"/>
<evidence type="ECO:0000256" key="5">
    <source>
        <dbReference type="ARBA" id="ARBA00023180"/>
    </source>
</evidence>
<dbReference type="GeneID" id="20234223"/>
<evidence type="ECO:0000256" key="2">
    <source>
        <dbReference type="ARBA" id="ARBA00009988"/>
    </source>
</evidence>
<dbReference type="PANTHER" id="PTHR12788:SF10">
    <property type="entry name" value="PROTEIN-TYROSINE SULFOTRANSFERASE"/>
    <property type="match status" value="1"/>
</dbReference>
<evidence type="ECO:0000256" key="3">
    <source>
        <dbReference type="ARBA" id="ARBA00022679"/>
    </source>
</evidence>
<keyword evidence="9" id="KW-1185">Reference proteome</keyword>
<dbReference type="GO" id="GO:0008476">
    <property type="term" value="F:protein-tyrosine sulfotransferase activity"/>
    <property type="evidence" value="ECO:0007669"/>
    <property type="project" value="UniProtKB-EC"/>
</dbReference>
<keyword evidence="5" id="KW-0325">Glycoprotein</keyword>
<dbReference type="OrthoDB" id="545675at2759"/>
<dbReference type="KEGG" id="lgi:LOTGIDRAFT_139716"/>
<dbReference type="EC" id="2.8.2.20" evidence="7"/>
<name>V4ABY0_LOTGI</name>